<evidence type="ECO:0000313" key="12">
    <source>
        <dbReference type="Proteomes" id="UP000008467"/>
    </source>
</evidence>
<evidence type="ECO:0000256" key="5">
    <source>
        <dbReference type="ARBA" id="ARBA00022525"/>
    </source>
</evidence>
<evidence type="ECO:0000256" key="2">
    <source>
        <dbReference type="ARBA" id="ARBA00004613"/>
    </source>
</evidence>
<protein>
    <recommendedName>
        <fullName evidence="4 7">Flagellar hook-associated protein 1</fullName>
        <shortName evidence="7">HAP1</shortName>
    </recommendedName>
</protein>
<dbReference type="Pfam" id="PF22638">
    <property type="entry name" value="FlgK_D1"/>
    <property type="match status" value="1"/>
</dbReference>
<evidence type="ECO:0000259" key="9">
    <source>
        <dbReference type="Pfam" id="PF06429"/>
    </source>
</evidence>
<dbReference type="SUPFAM" id="SSF64518">
    <property type="entry name" value="Phase 1 flagellin"/>
    <property type="match status" value="1"/>
</dbReference>
<dbReference type="InterPro" id="IPR002371">
    <property type="entry name" value="FlgK"/>
</dbReference>
<dbReference type="STRING" id="642492.Clole_3596"/>
<dbReference type="Pfam" id="PF00460">
    <property type="entry name" value="Flg_bb_rod"/>
    <property type="match status" value="1"/>
</dbReference>
<dbReference type="InterPro" id="IPR053927">
    <property type="entry name" value="FlgK_helical"/>
</dbReference>
<keyword evidence="5 7" id="KW-0964">Secreted</keyword>
<name>F2JT60_CELLD</name>
<keyword evidence="11" id="KW-0282">Flagellum</keyword>
<dbReference type="Proteomes" id="UP000008467">
    <property type="component" value="Chromosome"/>
</dbReference>
<dbReference type="GO" id="GO:0005576">
    <property type="term" value="C:extracellular region"/>
    <property type="evidence" value="ECO:0007669"/>
    <property type="project" value="UniProtKB-SubCell"/>
</dbReference>
<dbReference type="InterPro" id="IPR001444">
    <property type="entry name" value="Flag_bb_rod_N"/>
</dbReference>
<feature type="domain" description="Flagellar basal-body/hook protein C-terminal" evidence="9">
    <location>
        <begin position="521"/>
        <end position="557"/>
    </location>
</feature>
<reference evidence="11 12" key="1">
    <citation type="journal article" date="2011" name="J. Bacteriol.">
        <title>Complete genome sequence of the cellulose-degrading bacterium Cellulosilyticum lentocellum.</title>
        <authorList>
            <consortium name="US DOE Joint Genome Institute"/>
            <person name="Miller D.A."/>
            <person name="Suen G."/>
            <person name="Bruce D."/>
            <person name="Copeland A."/>
            <person name="Cheng J.F."/>
            <person name="Detter C."/>
            <person name="Goodwin L.A."/>
            <person name="Han C.S."/>
            <person name="Hauser L.J."/>
            <person name="Land M.L."/>
            <person name="Lapidus A."/>
            <person name="Lucas S."/>
            <person name="Meincke L."/>
            <person name="Pitluck S."/>
            <person name="Tapia R."/>
            <person name="Teshima H."/>
            <person name="Woyke T."/>
            <person name="Fox B.G."/>
            <person name="Angert E.R."/>
            <person name="Currie C.R."/>
        </authorList>
    </citation>
    <scope>NUCLEOTIDE SEQUENCE [LARGE SCALE GENOMIC DNA]</scope>
    <source>
        <strain evidence="12">ATCC 49066 / DSM 5427 / NCIMB 11756 / RHM5</strain>
    </source>
</reference>
<evidence type="ECO:0000313" key="11">
    <source>
        <dbReference type="EMBL" id="ADZ85279.1"/>
    </source>
</evidence>
<dbReference type="AlphaFoldDB" id="F2JT60"/>
<accession>F2JT60</accession>
<comment type="subcellular location">
    <subcellularLocation>
        <location evidence="1 7">Bacterial flagellum</location>
    </subcellularLocation>
    <subcellularLocation>
        <location evidence="2 7">Secreted</location>
    </subcellularLocation>
</comment>
<evidence type="ECO:0000259" key="10">
    <source>
        <dbReference type="Pfam" id="PF22638"/>
    </source>
</evidence>
<organism evidence="11 12">
    <name type="scientific">Cellulosilyticum lentocellum (strain ATCC 49066 / DSM 5427 / NCIMB 11756 / RHM5)</name>
    <name type="common">Clostridium lentocellum</name>
    <dbReference type="NCBI Taxonomy" id="642492"/>
    <lineage>
        <taxon>Bacteria</taxon>
        <taxon>Bacillati</taxon>
        <taxon>Bacillota</taxon>
        <taxon>Clostridia</taxon>
        <taxon>Lachnospirales</taxon>
        <taxon>Cellulosilyticaceae</taxon>
        <taxon>Cellulosilyticum</taxon>
    </lineage>
</organism>
<proteinExistence type="inferred from homology"/>
<dbReference type="PRINTS" id="PR01005">
    <property type="entry name" value="FLGHOOKAP1"/>
</dbReference>
<dbReference type="GO" id="GO:0005198">
    <property type="term" value="F:structural molecule activity"/>
    <property type="evidence" value="ECO:0007669"/>
    <property type="project" value="UniProtKB-UniRule"/>
</dbReference>
<comment type="similarity">
    <text evidence="3 7">Belongs to the flagella basal body rod proteins family.</text>
</comment>
<dbReference type="KEGG" id="cle:Clole_3596"/>
<dbReference type="InterPro" id="IPR010930">
    <property type="entry name" value="Flg_bb/hook_C_dom"/>
</dbReference>
<dbReference type="eggNOG" id="COG1256">
    <property type="taxonomic scope" value="Bacteria"/>
</dbReference>
<evidence type="ECO:0000259" key="8">
    <source>
        <dbReference type="Pfam" id="PF00460"/>
    </source>
</evidence>
<evidence type="ECO:0000256" key="3">
    <source>
        <dbReference type="ARBA" id="ARBA00009677"/>
    </source>
</evidence>
<evidence type="ECO:0000256" key="6">
    <source>
        <dbReference type="ARBA" id="ARBA00023143"/>
    </source>
</evidence>
<gene>
    <name evidence="7" type="primary">flgK</name>
    <name evidence="11" type="ordered locus">Clole_3596</name>
</gene>
<keyword evidence="12" id="KW-1185">Reference proteome</keyword>
<dbReference type="HOGENOM" id="CLU_012762_1_2_9"/>
<evidence type="ECO:0000256" key="4">
    <source>
        <dbReference type="ARBA" id="ARBA00016244"/>
    </source>
</evidence>
<sequence>MSSISSITKAVSGLAAAQKGLQVTGHNLSNVNTEGYTRQQLLQSESDYLVIGNRGSRYLQVGLGVTQDEIRQIRNELADKRLRTENSVLTYYQTQNSTIAEIEAILDEPYGEGVTKLLNNFWSQTQKLNTTPNGVEERQSFISAANVLIKKINDISDSLDKFQANTNKEVISSVNRINQIIEGIKEYNDIISRAEVNGDNANDYRDQRNNLLDELSEYGKVTYHEEVGSKVVVKFENHLVVDGPFTATMKLEEADTKSVFVKPVWSDTNSDVYRFDETVTSVKGNDTGKLKALLISRGNNYVTEDTKWEDIAFNDNFSVDEPGNSFIIPKIQKMLSDFTGVLVETVNSCFDGTGIGSHEGKAGVPVFVPIISTQEYEAAKKNLETVLNDPTSTEDQKEAAQQAYEKAANKAMTTGNIQVNPELLANGGYNKLGTVSTEGASNNVGDSSKVTEFLSEWGKTREWYSDRSEKGAPNYKKVSIISFYSEFVTDIGTDGSNYSAVAKSRQTSILNIQNERQAMGGVSQDEEFANMLKYQYAYNASARMITMLDGMLDTIINKM</sequence>
<dbReference type="GO" id="GO:0009424">
    <property type="term" value="C:bacterial-type flagellum hook"/>
    <property type="evidence" value="ECO:0007669"/>
    <property type="project" value="UniProtKB-UniRule"/>
</dbReference>
<dbReference type="GO" id="GO:0044780">
    <property type="term" value="P:bacterial-type flagellum assembly"/>
    <property type="evidence" value="ECO:0007669"/>
    <property type="project" value="InterPro"/>
</dbReference>
<dbReference type="PANTHER" id="PTHR30033:SF2">
    <property type="entry name" value="FLAGELLAR HOOK PROTEIN"/>
    <property type="match status" value="1"/>
</dbReference>
<evidence type="ECO:0000256" key="7">
    <source>
        <dbReference type="RuleBase" id="RU362065"/>
    </source>
</evidence>
<dbReference type="RefSeq" id="WP_013658555.1">
    <property type="nucleotide sequence ID" value="NC_015275.1"/>
</dbReference>
<feature type="domain" description="Flagellar hook-associated protein FlgK helical" evidence="10">
    <location>
        <begin position="100"/>
        <end position="312"/>
    </location>
</feature>
<dbReference type="Pfam" id="PF06429">
    <property type="entry name" value="Flg_bbr_C"/>
    <property type="match status" value="1"/>
</dbReference>
<dbReference type="PANTHER" id="PTHR30033">
    <property type="entry name" value="FLAGELLAR HOOK-ASSOCIATED PROTEIN 1"/>
    <property type="match status" value="1"/>
</dbReference>
<evidence type="ECO:0000256" key="1">
    <source>
        <dbReference type="ARBA" id="ARBA00004365"/>
    </source>
</evidence>
<dbReference type="NCBIfam" id="TIGR02492">
    <property type="entry name" value="flgK_ends"/>
    <property type="match status" value="1"/>
</dbReference>
<keyword evidence="11" id="KW-0969">Cilium</keyword>
<keyword evidence="11" id="KW-0966">Cell projection</keyword>
<dbReference type="EMBL" id="CP002582">
    <property type="protein sequence ID" value="ADZ85279.1"/>
    <property type="molecule type" value="Genomic_DNA"/>
</dbReference>
<keyword evidence="6 7" id="KW-0975">Bacterial flagellum</keyword>
<feature type="domain" description="Flagellar basal body rod protein N-terminal" evidence="8">
    <location>
        <begin position="10"/>
        <end position="37"/>
    </location>
</feature>